<dbReference type="InterPro" id="IPR001173">
    <property type="entry name" value="Glyco_trans_2-like"/>
</dbReference>
<reference evidence="6" key="1">
    <citation type="journal article" date="2019" name="Int. J. Syst. Evol. Microbiol.">
        <title>The Global Catalogue of Microorganisms (GCM) 10K type strain sequencing project: providing services to taxonomists for standard genome sequencing and annotation.</title>
        <authorList>
            <consortium name="The Broad Institute Genomics Platform"/>
            <consortium name="The Broad Institute Genome Sequencing Center for Infectious Disease"/>
            <person name="Wu L."/>
            <person name="Ma J."/>
        </authorList>
    </citation>
    <scope>NUCLEOTIDE SEQUENCE [LARGE SCALE GENOMIC DNA]</scope>
    <source>
        <strain evidence="6">KCTC 12907</strain>
    </source>
</reference>
<dbReference type="PANTHER" id="PTHR22916:SF51">
    <property type="entry name" value="GLYCOSYLTRANSFERASE EPSH-RELATED"/>
    <property type="match status" value="1"/>
</dbReference>
<accession>A0ABW2FM29</accession>
<dbReference type="Pfam" id="PF00535">
    <property type="entry name" value="Glycos_transf_2"/>
    <property type="match status" value="1"/>
</dbReference>
<evidence type="ECO:0000256" key="2">
    <source>
        <dbReference type="ARBA" id="ARBA00022676"/>
    </source>
</evidence>
<evidence type="ECO:0000256" key="3">
    <source>
        <dbReference type="ARBA" id="ARBA00022679"/>
    </source>
</evidence>
<comment type="caution">
    <text evidence="5">The sequence shown here is derived from an EMBL/GenBank/DDBJ whole genome shotgun (WGS) entry which is preliminary data.</text>
</comment>
<evidence type="ECO:0000313" key="5">
    <source>
        <dbReference type="EMBL" id="MFC7153294.1"/>
    </source>
</evidence>
<dbReference type="CDD" id="cd00761">
    <property type="entry name" value="Glyco_tranf_GTA_type"/>
    <property type="match status" value="1"/>
</dbReference>
<sequence>MKKISVIIPVYNVEHYICKSLESVVHQTYPNLEIICIDDGSTDRSGEICDEYAQRDSRVKVVHQVNRGCSSAINAGLDIMTGDYVGFVDPDDWVELQFYEEMVKMLEDHDVDFVCSGRFIATGEQSSQVENKVDFVPGIINRQEILRYTFMRDSYRAFGAYYWNKLFRVNLFNPTNGIDRIRFWEEVSGGDVLMFFDYVMKANTAYYYDTPYYHYYQREDSLDHAKDLSQRSDIIRVYTRIIEKLENSVVESDLIKWVKRFYAYHASLLAELAVELQDQDKLKQMQIEMNRYLADYMDTNREFPERLERMNRLLTAHI</sequence>
<dbReference type="PANTHER" id="PTHR22916">
    <property type="entry name" value="GLYCOSYLTRANSFERASE"/>
    <property type="match status" value="1"/>
</dbReference>
<evidence type="ECO:0000259" key="4">
    <source>
        <dbReference type="Pfam" id="PF00535"/>
    </source>
</evidence>
<keyword evidence="2" id="KW-0328">Glycosyltransferase</keyword>
<feature type="domain" description="Glycosyltransferase 2-like" evidence="4">
    <location>
        <begin position="5"/>
        <end position="133"/>
    </location>
</feature>
<keyword evidence="3" id="KW-0808">Transferase</keyword>
<keyword evidence="6" id="KW-1185">Reference proteome</keyword>
<dbReference type="Gene3D" id="3.90.550.10">
    <property type="entry name" value="Spore Coat Polysaccharide Biosynthesis Protein SpsA, Chain A"/>
    <property type="match status" value="1"/>
</dbReference>
<organism evidence="5 6">
    <name type="scientific">Cohnella cellulosilytica</name>
    <dbReference type="NCBI Taxonomy" id="986710"/>
    <lineage>
        <taxon>Bacteria</taxon>
        <taxon>Bacillati</taxon>
        <taxon>Bacillota</taxon>
        <taxon>Bacilli</taxon>
        <taxon>Bacillales</taxon>
        <taxon>Paenibacillaceae</taxon>
        <taxon>Cohnella</taxon>
    </lineage>
</organism>
<proteinExistence type="inferred from homology"/>
<name>A0ABW2FM29_9BACL</name>
<protein>
    <submittedName>
        <fullName evidence="5">Glycosyltransferase family 2 protein</fullName>
    </submittedName>
</protein>
<evidence type="ECO:0000313" key="6">
    <source>
        <dbReference type="Proteomes" id="UP001596378"/>
    </source>
</evidence>
<dbReference type="EMBL" id="JBHTAI010000032">
    <property type="protein sequence ID" value="MFC7153294.1"/>
    <property type="molecule type" value="Genomic_DNA"/>
</dbReference>
<comment type="similarity">
    <text evidence="1">Belongs to the glycosyltransferase 2 family.</text>
</comment>
<dbReference type="InterPro" id="IPR029044">
    <property type="entry name" value="Nucleotide-diphossugar_trans"/>
</dbReference>
<dbReference type="SUPFAM" id="SSF53448">
    <property type="entry name" value="Nucleotide-diphospho-sugar transferases"/>
    <property type="match status" value="1"/>
</dbReference>
<gene>
    <name evidence="5" type="ORF">ACFQMJ_32625</name>
</gene>
<dbReference type="Proteomes" id="UP001596378">
    <property type="component" value="Unassembled WGS sequence"/>
</dbReference>
<dbReference type="RefSeq" id="WP_378048940.1">
    <property type="nucleotide sequence ID" value="NZ_JBHMDN010000019.1"/>
</dbReference>
<evidence type="ECO:0000256" key="1">
    <source>
        <dbReference type="ARBA" id="ARBA00006739"/>
    </source>
</evidence>